<dbReference type="HOGENOM" id="CLU_211592_0_0_4"/>
<keyword evidence="3" id="KW-1185">Reference proteome</keyword>
<dbReference type="PATRIC" id="fig|576611.7.peg.1019"/>
<keyword evidence="1" id="KW-1133">Transmembrane helix</keyword>
<evidence type="ECO:0000256" key="1">
    <source>
        <dbReference type="SAM" id="Phobius"/>
    </source>
</evidence>
<reference evidence="2 3" key="1">
    <citation type="submission" date="2014-03" db="EMBL/GenBank/DDBJ databases">
        <title>Genome of Polynucleobacter strain MWH-MoK4.</title>
        <authorList>
            <person name="Hahn M.W."/>
        </authorList>
    </citation>
    <scope>NUCLEOTIDE SEQUENCE [LARGE SCALE GENOMIC DNA]</scope>
    <source>
        <strain evidence="2 3">MWH-MoK4</strain>
    </source>
</reference>
<evidence type="ECO:0000313" key="3">
    <source>
        <dbReference type="Proteomes" id="UP000061135"/>
    </source>
</evidence>
<protein>
    <submittedName>
        <fullName evidence="2">Uncharacterized protein</fullName>
    </submittedName>
</protein>
<sequence>MSALLLHNFLMNISTLFISRFVLYVLSVMLLGIIFSAYFAPELTIAITNQVWALCGW</sequence>
<dbReference type="Proteomes" id="UP000061135">
    <property type="component" value="Chromosome"/>
</dbReference>
<dbReference type="AlphaFoldDB" id="A0A0E3ZLT1"/>
<proteinExistence type="predicted"/>
<keyword evidence="1" id="KW-0472">Membrane</keyword>
<keyword evidence="1" id="KW-0812">Transmembrane</keyword>
<accession>A0A0E3ZLT1</accession>
<gene>
    <name evidence="2" type="ORF">CL55_00010030</name>
</gene>
<name>A0A0E3ZLT1_9BURK</name>
<feature type="transmembrane region" description="Helical" evidence="1">
    <location>
        <begin position="21"/>
        <end position="40"/>
    </location>
</feature>
<organism evidence="2 3">
    <name type="scientific">Polynucleobacter duraquae</name>
    <dbReference type="NCBI Taxonomy" id="1835254"/>
    <lineage>
        <taxon>Bacteria</taxon>
        <taxon>Pseudomonadati</taxon>
        <taxon>Pseudomonadota</taxon>
        <taxon>Betaproteobacteria</taxon>
        <taxon>Burkholderiales</taxon>
        <taxon>Burkholderiaceae</taxon>
        <taxon>Polynucleobacter</taxon>
    </lineage>
</organism>
<dbReference type="EMBL" id="CP007501">
    <property type="protein sequence ID" value="AKD25336.1"/>
    <property type="molecule type" value="Genomic_DNA"/>
</dbReference>
<dbReference type="KEGG" id="pdq:CL55_00010030"/>
<dbReference type="STRING" id="1835254.CL55_00010030"/>
<evidence type="ECO:0000313" key="2">
    <source>
        <dbReference type="EMBL" id="AKD25336.1"/>
    </source>
</evidence>